<dbReference type="Pfam" id="PF02796">
    <property type="entry name" value="HTH_7"/>
    <property type="match status" value="1"/>
</dbReference>
<comment type="similarity">
    <text evidence="1">Belongs to the site-specific recombinase resolvase family.</text>
</comment>
<dbReference type="AlphaFoldDB" id="A0A542ZY08"/>
<dbReference type="PANTHER" id="PTHR30461:SF26">
    <property type="entry name" value="RESOLVASE HOMOLOG YNEB"/>
    <property type="match status" value="1"/>
</dbReference>
<evidence type="ECO:0000256" key="1">
    <source>
        <dbReference type="ARBA" id="ARBA00009913"/>
    </source>
</evidence>
<dbReference type="Pfam" id="PF00239">
    <property type="entry name" value="Resolvase"/>
    <property type="match status" value="1"/>
</dbReference>
<dbReference type="InterPro" id="IPR036162">
    <property type="entry name" value="Resolvase-like_N_sf"/>
</dbReference>
<dbReference type="PANTHER" id="PTHR30461">
    <property type="entry name" value="DNA-INVERTASE FROM LAMBDOID PROPHAGE"/>
    <property type="match status" value="1"/>
</dbReference>
<dbReference type="Proteomes" id="UP000319746">
    <property type="component" value="Unassembled WGS sequence"/>
</dbReference>
<dbReference type="CDD" id="cd03768">
    <property type="entry name" value="SR_ResInv"/>
    <property type="match status" value="1"/>
</dbReference>
<organism evidence="3 4">
    <name type="scientific">Enteractinococcus coprophilus</name>
    <dbReference type="NCBI Taxonomy" id="1027633"/>
    <lineage>
        <taxon>Bacteria</taxon>
        <taxon>Bacillati</taxon>
        <taxon>Actinomycetota</taxon>
        <taxon>Actinomycetes</taxon>
        <taxon>Micrococcales</taxon>
        <taxon>Micrococcaceae</taxon>
    </lineage>
</organism>
<dbReference type="InterPro" id="IPR050639">
    <property type="entry name" value="SSR_resolvase"/>
</dbReference>
<evidence type="ECO:0000259" key="2">
    <source>
        <dbReference type="PROSITE" id="PS51736"/>
    </source>
</evidence>
<dbReference type="EMBL" id="VFOU01000006">
    <property type="protein sequence ID" value="TQL65199.1"/>
    <property type="molecule type" value="Genomic_DNA"/>
</dbReference>
<dbReference type="CDD" id="cd00569">
    <property type="entry name" value="HTH_Hin_like"/>
    <property type="match status" value="1"/>
</dbReference>
<dbReference type="OrthoDB" id="128993at2"/>
<proteinExistence type="inferred from homology"/>
<dbReference type="SMART" id="SM00857">
    <property type="entry name" value="Resolvase"/>
    <property type="match status" value="1"/>
</dbReference>
<dbReference type="InterPro" id="IPR009057">
    <property type="entry name" value="Homeodomain-like_sf"/>
</dbReference>
<dbReference type="PROSITE" id="PS51736">
    <property type="entry name" value="RECOMBINASES_3"/>
    <property type="match status" value="1"/>
</dbReference>
<evidence type="ECO:0000313" key="3">
    <source>
        <dbReference type="EMBL" id="TQL65199.1"/>
    </source>
</evidence>
<dbReference type="SUPFAM" id="SSF46689">
    <property type="entry name" value="Homeodomain-like"/>
    <property type="match status" value="1"/>
</dbReference>
<dbReference type="GO" id="GO:0003677">
    <property type="term" value="F:DNA binding"/>
    <property type="evidence" value="ECO:0007669"/>
    <property type="project" value="InterPro"/>
</dbReference>
<reference evidence="3 4" key="1">
    <citation type="submission" date="2019-06" db="EMBL/GenBank/DDBJ databases">
        <title>Sequencing the genomes of 1000 actinobacteria strains.</title>
        <authorList>
            <person name="Klenk H.-P."/>
        </authorList>
    </citation>
    <scope>NUCLEOTIDE SEQUENCE [LARGE SCALE GENOMIC DNA]</scope>
    <source>
        <strain evidence="3 4">DSM 24083</strain>
    </source>
</reference>
<name>A0A542ZY08_9MICC</name>
<dbReference type="InterPro" id="IPR006120">
    <property type="entry name" value="Resolvase_HTH_dom"/>
</dbReference>
<keyword evidence="4" id="KW-1185">Reference proteome</keyword>
<dbReference type="RefSeq" id="WP_141868553.1">
    <property type="nucleotide sequence ID" value="NZ_BAABAN010000003.1"/>
</dbReference>
<sequence length="191" mass="21273">MSGQVVGYVRVSAADQNPQRQLEVLGECHKIFTDKISGKSRAKRKALADLLEYIRDNDTVRIASMDRLGRDTRDLYNIVAEITHKGAAVEFVNENITVDKNGASPMDSLMLGILAAFAEFERRRIKERQAEGIALAKAKGKYAQQPALSDDDVEQVRVLEELGHPKTEIARQFGVSRQTIYNALRRANTSG</sequence>
<dbReference type="SUPFAM" id="SSF53041">
    <property type="entry name" value="Resolvase-like"/>
    <property type="match status" value="1"/>
</dbReference>
<dbReference type="Gene3D" id="1.10.10.60">
    <property type="entry name" value="Homeodomain-like"/>
    <property type="match status" value="1"/>
</dbReference>
<evidence type="ECO:0000313" key="4">
    <source>
        <dbReference type="Proteomes" id="UP000319746"/>
    </source>
</evidence>
<dbReference type="GO" id="GO:0000150">
    <property type="term" value="F:DNA strand exchange activity"/>
    <property type="evidence" value="ECO:0007669"/>
    <property type="project" value="InterPro"/>
</dbReference>
<dbReference type="Gene3D" id="3.40.50.1390">
    <property type="entry name" value="Resolvase, N-terminal catalytic domain"/>
    <property type="match status" value="1"/>
</dbReference>
<comment type="caution">
    <text evidence="3">The sequence shown here is derived from an EMBL/GenBank/DDBJ whole genome shotgun (WGS) entry which is preliminary data.</text>
</comment>
<gene>
    <name evidence="3" type="ORF">FB556_2716</name>
</gene>
<feature type="domain" description="Resolvase/invertase-type recombinase catalytic" evidence="2">
    <location>
        <begin position="4"/>
        <end position="140"/>
    </location>
</feature>
<dbReference type="InterPro" id="IPR006119">
    <property type="entry name" value="Resolv_N"/>
</dbReference>
<accession>A0A542ZY08</accession>
<protein>
    <submittedName>
        <fullName evidence="3">DNA invertase Pin-like site-specific DNA recombinase</fullName>
    </submittedName>
</protein>